<dbReference type="EMBL" id="JACRTG010000008">
    <property type="protein sequence ID" value="MBC8587235.1"/>
    <property type="molecule type" value="Genomic_DNA"/>
</dbReference>
<dbReference type="Pfam" id="PF03899">
    <property type="entry name" value="ATP-synt_I"/>
    <property type="match status" value="1"/>
</dbReference>
<dbReference type="InterPro" id="IPR005598">
    <property type="entry name" value="ATP_synth_I"/>
</dbReference>
<protein>
    <submittedName>
        <fullName evidence="7">ATP synthase subunit I</fullName>
    </submittedName>
</protein>
<comment type="caution">
    <text evidence="7">The sequence shown here is derived from an EMBL/GenBank/DDBJ whole genome shotgun (WGS) entry which is preliminary data.</text>
</comment>
<evidence type="ECO:0000256" key="5">
    <source>
        <dbReference type="ARBA" id="ARBA00023136"/>
    </source>
</evidence>
<evidence type="ECO:0000313" key="7">
    <source>
        <dbReference type="EMBL" id="MBC8587235.1"/>
    </source>
</evidence>
<dbReference type="RefSeq" id="WP_262428705.1">
    <property type="nucleotide sequence ID" value="NZ_JACRTG010000008.1"/>
</dbReference>
<comment type="subcellular location">
    <subcellularLocation>
        <location evidence="1">Cell membrane</location>
        <topology evidence="1">Multi-pass membrane protein</topology>
    </subcellularLocation>
</comment>
<dbReference type="GO" id="GO:0005886">
    <property type="term" value="C:plasma membrane"/>
    <property type="evidence" value="ECO:0007669"/>
    <property type="project" value="UniProtKB-SubCell"/>
</dbReference>
<keyword evidence="4 6" id="KW-1133">Transmembrane helix</keyword>
<feature type="transmembrane region" description="Helical" evidence="6">
    <location>
        <begin position="73"/>
        <end position="91"/>
    </location>
</feature>
<keyword evidence="2" id="KW-1003">Cell membrane</keyword>
<evidence type="ECO:0000256" key="3">
    <source>
        <dbReference type="ARBA" id="ARBA00022692"/>
    </source>
</evidence>
<dbReference type="AlphaFoldDB" id="A0A926IJH0"/>
<evidence type="ECO:0000256" key="6">
    <source>
        <dbReference type="SAM" id="Phobius"/>
    </source>
</evidence>
<dbReference type="Proteomes" id="UP000601171">
    <property type="component" value="Unassembled WGS sequence"/>
</dbReference>
<evidence type="ECO:0000313" key="8">
    <source>
        <dbReference type="Proteomes" id="UP000601171"/>
    </source>
</evidence>
<feature type="transmembrane region" description="Helical" evidence="6">
    <location>
        <begin position="12"/>
        <end position="28"/>
    </location>
</feature>
<keyword evidence="5 6" id="KW-0472">Membrane</keyword>
<gene>
    <name evidence="7" type="ORF">H8707_03125</name>
</gene>
<evidence type="ECO:0000256" key="1">
    <source>
        <dbReference type="ARBA" id="ARBA00004651"/>
    </source>
</evidence>
<feature type="transmembrane region" description="Helical" evidence="6">
    <location>
        <begin position="34"/>
        <end position="52"/>
    </location>
</feature>
<accession>A0A926IJH0</accession>
<reference evidence="7" key="1">
    <citation type="submission" date="2020-08" db="EMBL/GenBank/DDBJ databases">
        <title>Genome public.</title>
        <authorList>
            <person name="Liu C."/>
            <person name="Sun Q."/>
        </authorList>
    </citation>
    <scope>NUCLEOTIDE SEQUENCE</scope>
    <source>
        <strain evidence="7">BX21</strain>
    </source>
</reference>
<name>A0A926IJH0_9FIRM</name>
<feature type="transmembrane region" description="Helical" evidence="6">
    <location>
        <begin position="97"/>
        <end position="117"/>
    </location>
</feature>
<keyword evidence="3 6" id="KW-0812">Transmembrane</keyword>
<evidence type="ECO:0000256" key="4">
    <source>
        <dbReference type="ARBA" id="ARBA00022989"/>
    </source>
</evidence>
<organism evidence="7 8">
    <name type="scientific">Paratissierella segnis</name>
    <dbReference type="NCBI Taxonomy" id="2763679"/>
    <lineage>
        <taxon>Bacteria</taxon>
        <taxon>Bacillati</taxon>
        <taxon>Bacillota</taxon>
        <taxon>Tissierellia</taxon>
        <taxon>Tissierellales</taxon>
        <taxon>Tissierellaceae</taxon>
        <taxon>Paratissierella</taxon>
    </lineage>
</organism>
<sequence length="122" mass="14105">MNKDLLFKVSKVVIALSLFIVGFMVLLFENPKSIILGYIFGVLINILSFYLINDSANKLIMMEPSKAKRRAHSNYFFRYLIYFIVLLISALADYLNIFATFFGLNMVKIAIYILTIIDKDFL</sequence>
<proteinExistence type="predicted"/>
<evidence type="ECO:0000256" key="2">
    <source>
        <dbReference type="ARBA" id="ARBA00022475"/>
    </source>
</evidence>
<keyword evidence="8" id="KW-1185">Reference proteome</keyword>